<keyword evidence="1" id="KW-0812">Transmembrane</keyword>
<keyword evidence="1" id="KW-0472">Membrane</keyword>
<evidence type="ECO:0000313" key="5">
    <source>
        <dbReference type="Proteomes" id="UP000182762"/>
    </source>
</evidence>
<dbReference type="Pfam" id="PF13791">
    <property type="entry name" value="Sigma_reg_C"/>
    <property type="match status" value="1"/>
</dbReference>
<evidence type="ECO:0000313" key="4">
    <source>
        <dbReference type="EMBL" id="SFQ88175.1"/>
    </source>
</evidence>
<comment type="caution">
    <text evidence="4">The sequence shown here is derived from an EMBL/GenBank/DDBJ whole genome shotgun (WGS) entry which is preliminary data.</text>
</comment>
<keyword evidence="1" id="KW-1133">Transmembrane helix</keyword>
<evidence type="ECO:0000259" key="2">
    <source>
        <dbReference type="Pfam" id="PF13791"/>
    </source>
</evidence>
<evidence type="ECO:0000259" key="3">
    <source>
        <dbReference type="Pfam" id="PF13800"/>
    </source>
</evidence>
<protein>
    <submittedName>
        <fullName evidence="4">Sigma factor regulator N-terminal</fullName>
    </submittedName>
</protein>
<dbReference type="Pfam" id="PF13800">
    <property type="entry name" value="Sigma_reg_N"/>
    <property type="match status" value="1"/>
</dbReference>
<sequence length="363" mass="41927">MMTLDNEFRKKLELYKEGKLSQAEEEELEQDLEKFEVYQDFLDEEFEPDMEEQGLSEEKKLKLINLGRRKAVIKAALLGSVLLLSILPAGTLLTYIFYGYGEEQNMANRFLDVASDTVMVTEPNVQVDRNKFHEQVGLFTLSANLDMWKQVGTEQTRIGDKGLNLWFSNLENVDHNYLSDSFSSSQKVKDLKIHHPNVSPFPSSEKEWQRLSQLPEGTVAEAYVSFDKLYDPNDVENLLGNIDHKTLWYAIDTGYEKEQKDKNGVVVTPIGYPVQNGIENPKKMTTEEFHQILKELTENEEWSEKIAKSRDLHLKERLAYVNKNGIKTYGIVMTGPTKEILKLKDNKHVKGLELGEVELWQWE</sequence>
<feature type="transmembrane region" description="Helical" evidence="1">
    <location>
        <begin position="75"/>
        <end position="98"/>
    </location>
</feature>
<dbReference type="EMBL" id="FOXX01000025">
    <property type="protein sequence ID" value="SFQ88175.1"/>
    <property type="molecule type" value="Genomic_DNA"/>
</dbReference>
<dbReference type="Proteomes" id="UP000182762">
    <property type="component" value="Unassembled WGS sequence"/>
</dbReference>
<dbReference type="InterPro" id="IPR029101">
    <property type="entry name" value="Sigma_reg_N"/>
</dbReference>
<dbReference type="InterPro" id="IPR025672">
    <property type="entry name" value="Sigma_reg_C_dom"/>
</dbReference>
<name>A0A1I6C548_9BACI</name>
<feature type="domain" description="Sigma factor regulator N-terminal" evidence="3">
    <location>
        <begin position="64"/>
        <end position="155"/>
    </location>
</feature>
<proteinExistence type="predicted"/>
<keyword evidence="5" id="KW-1185">Reference proteome</keyword>
<accession>A0A1I6C548</accession>
<reference evidence="4 5" key="1">
    <citation type="submission" date="2016-10" db="EMBL/GenBank/DDBJ databases">
        <authorList>
            <person name="Varghese N."/>
            <person name="Submissions S."/>
        </authorList>
    </citation>
    <scope>NUCLEOTIDE SEQUENCE [LARGE SCALE GENOMIC DNA]</scope>
    <source>
        <strain evidence="4 5">DSM 13796</strain>
    </source>
</reference>
<evidence type="ECO:0000256" key="1">
    <source>
        <dbReference type="SAM" id="Phobius"/>
    </source>
</evidence>
<feature type="domain" description="Sigma factor regulator C-terminal" evidence="2">
    <location>
        <begin position="211"/>
        <end position="356"/>
    </location>
</feature>
<organism evidence="4 5">
    <name type="scientific">Priestia endophytica DSM 13796</name>
    <dbReference type="NCBI Taxonomy" id="1121089"/>
    <lineage>
        <taxon>Bacteria</taxon>
        <taxon>Bacillati</taxon>
        <taxon>Bacillota</taxon>
        <taxon>Bacilli</taxon>
        <taxon>Bacillales</taxon>
        <taxon>Bacillaceae</taxon>
        <taxon>Priestia</taxon>
    </lineage>
</organism>
<gene>
    <name evidence="4" type="ORF">SAMN02745910_04975</name>
</gene>